<protein>
    <recommendedName>
        <fullName evidence="4">Flagellar basal-body rod protein FlgF</fullName>
    </recommendedName>
</protein>
<dbReference type="Pfam" id="PF22692">
    <property type="entry name" value="LlgE_F_G_D1"/>
    <property type="match status" value="1"/>
</dbReference>
<dbReference type="InterPro" id="IPR001444">
    <property type="entry name" value="Flag_bb_rod_N"/>
</dbReference>
<feature type="domain" description="Flagellar hook protein FlgE/F/G-like D1" evidence="7">
    <location>
        <begin position="88"/>
        <end position="152"/>
    </location>
</feature>
<proteinExistence type="inferred from homology"/>
<evidence type="ECO:0000259" key="5">
    <source>
        <dbReference type="Pfam" id="PF00460"/>
    </source>
</evidence>
<dbReference type="InterPro" id="IPR053967">
    <property type="entry name" value="LlgE_F_G-like_D1"/>
</dbReference>
<dbReference type="PANTHER" id="PTHR30435:SF19">
    <property type="entry name" value="FLAGELLAR BASAL-BODY ROD PROTEIN FLGG"/>
    <property type="match status" value="1"/>
</dbReference>
<dbReference type="InterPro" id="IPR020013">
    <property type="entry name" value="Flagellar_FlgE/F/G"/>
</dbReference>
<evidence type="ECO:0000313" key="8">
    <source>
        <dbReference type="EMBL" id="TDR88906.1"/>
    </source>
</evidence>
<evidence type="ECO:0000256" key="1">
    <source>
        <dbReference type="ARBA" id="ARBA00004117"/>
    </source>
</evidence>
<dbReference type="Pfam" id="PF06429">
    <property type="entry name" value="Flg_bbr_C"/>
    <property type="match status" value="1"/>
</dbReference>
<dbReference type="RefSeq" id="WP_133772191.1">
    <property type="nucleotide sequence ID" value="NZ_SNZR01000014.1"/>
</dbReference>
<evidence type="ECO:0000256" key="3">
    <source>
        <dbReference type="ARBA" id="ARBA00023143"/>
    </source>
</evidence>
<dbReference type="NCBIfam" id="TIGR03506">
    <property type="entry name" value="FlgEFG_subfam"/>
    <property type="match status" value="1"/>
</dbReference>
<dbReference type="Pfam" id="PF00460">
    <property type="entry name" value="Flg_bb_rod"/>
    <property type="match status" value="1"/>
</dbReference>
<feature type="domain" description="Flagellar basal-body/hook protein C-terminal" evidence="6">
    <location>
        <begin position="197"/>
        <end position="239"/>
    </location>
</feature>
<dbReference type="NCBIfam" id="TIGR02490">
    <property type="entry name" value="flgF"/>
    <property type="match status" value="1"/>
</dbReference>
<sequence length="246" mass="25936">MENALLVGLSRQVALGRELDVIANNLANVSTTGFKARSSRFAEYLMPQARADAFPSQDRGIAFVVDGGMPLDVTSGPIERTGNPLDVAVKGEGFLVVQTPGGERYTRSGAMQIDPTGRLVTNDGYPVMGDAGPVVFGPREAHVAIAADGTVTSDQGARGKLRLVSFANPHMLKSEGANVYSAAAQPTPAGTAASLEPGSLERSNVKPVVEMTRLMEVQRSYTGVANMIGRMDEMKRSTLSKLADVA</sequence>
<dbReference type="OrthoDB" id="9804559at2"/>
<evidence type="ECO:0000259" key="6">
    <source>
        <dbReference type="Pfam" id="PF06429"/>
    </source>
</evidence>
<comment type="subcellular location">
    <subcellularLocation>
        <location evidence="1 4">Bacterial flagellum basal body</location>
    </subcellularLocation>
</comment>
<dbReference type="PROSITE" id="PS00588">
    <property type="entry name" value="FLAGELLA_BB_ROD"/>
    <property type="match status" value="1"/>
</dbReference>
<keyword evidence="8" id="KW-0966">Cell projection</keyword>
<organism evidence="8 9">
    <name type="scientific">Enterovirga rhinocerotis</name>
    <dbReference type="NCBI Taxonomy" id="1339210"/>
    <lineage>
        <taxon>Bacteria</taxon>
        <taxon>Pseudomonadati</taxon>
        <taxon>Pseudomonadota</taxon>
        <taxon>Alphaproteobacteria</taxon>
        <taxon>Hyphomicrobiales</taxon>
        <taxon>Methylobacteriaceae</taxon>
        <taxon>Enterovirga</taxon>
    </lineage>
</organism>
<reference evidence="8 9" key="1">
    <citation type="submission" date="2019-03" db="EMBL/GenBank/DDBJ databases">
        <title>Genomic Encyclopedia of Type Strains, Phase IV (KMG-IV): sequencing the most valuable type-strain genomes for metagenomic binning, comparative biology and taxonomic classification.</title>
        <authorList>
            <person name="Goeker M."/>
        </authorList>
    </citation>
    <scope>NUCLEOTIDE SEQUENCE [LARGE SCALE GENOMIC DNA]</scope>
    <source>
        <strain evidence="8 9">DSM 25903</strain>
    </source>
</reference>
<dbReference type="InterPro" id="IPR010930">
    <property type="entry name" value="Flg_bb/hook_C_dom"/>
</dbReference>
<comment type="similarity">
    <text evidence="2 4">Belongs to the flagella basal body rod proteins family.</text>
</comment>
<feature type="domain" description="Flagellar basal body rod protein N-terminal" evidence="5">
    <location>
        <begin position="5"/>
        <end position="35"/>
    </location>
</feature>
<comment type="subunit">
    <text evidence="4">The basal body constitutes a major portion of the flagellar organelle and consists of five rings (E,L,P,S, and M) mounted on a central rod. The rod consists of about 26 subunits of FlgG in the distal portion, and FlgB, FlgC and FlgF are thought to build up the proximal portion of the rod with about 6 subunits each.</text>
</comment>
<keyword evidence="3 4" id="KW-0975">Bacterial flagellum</keyword>
<gene>
    <name evidence="8" type="ORF">EV668_3391</name>
</gene>
<dbReference type="InterPro" id="IPR019776">
    <property type="entry name" value="Flagellar_basal_body_rod_CS"/>
</dbReference>
<dbReference type="InterPro" id="IPR037925">
    <property type="entry name" value="FlgE/F/G-like"/>
</dbReference>
<comment type="caution">
    <text evidence="8">The sequence shown here is derived from an EMBL/GenBank/DDBJ whole genome shotgun (WGS) entry which is preliminary data.</text>
</comment>
<evidence type="ECO:0000313" key="9">
    <source>
        <dbReference type="Proteomes" id="UP000295122"/>
    </source>
</evidence>
<evidence type="ECO:0000259" key="7">
    <source>
        <dbReference type="Pfam" id="PF22692"/>
    </source>
</evidence>
<dbReference type="NCBIfam" id="NF009331">
    <property type="entry name" value="PRK12689.1"/>
    <property type="match status" value="1"/>
</dbReference>
<evidence type="ECO:0000256" key="4">
    <source>
        <dbReference type="RuleBase" id="RU362116"/>
    </source>
</evidence>
<dbReference type="PANTHER" id="PTHR30435">
    <property type="entry name" value="FLAGELLAR PROTEIN"/>
    <property type="match status" value="1"/>
</dbReference>
<dbReference type="Proteomes" id="UP000295122">
    <property type="component" value="Unassembled WGS sequence"/>
</dbReference>
<dbReference type="EMBL" id="SNZR01000014">
    <property type="protein sequence ID" value="TDR88906.1"/>
    <property type="molecule type" value="Genomic_DNA"/>
</dbReference>
<dbReference type="InterPro" id="IPR012836">
    <property type="entry name" value="FlgF"/>
</dbReference>
<accession>A0A4R7BY17</accession>
<keyword evidence="9" id="KW-1185">Reference proteome</keyword>
<name>A0A4R7BY17_9HYPH</name>
<evidence type="ECO:0000256" key="2">
    <source>
        <dbReference type="ARBA" id="ARBA00009677"/>
    </source>
</evidence>
<dbReference type="AlphaFoldDB" id="A0A4R7BY17"/>
<dbReference type="GO" id="GO:0071978">
    <property type="term" value="P:bacterial-type flagellum-dependent swarming motility"/>
    <property type="evidence" value="ECO:0007669"/>
    <property type="project" value="TreeGrafter"/>
</dbReference>
<dbReference type="GO" id="GO:0030694">
    <property type="term" value="C:bacterial-type flagellum basal body, rod"/>
    <property type="evidence" value="ECO:0007669"/>
    <property type="project" value="UniProtKB-UniRule"/>
</dbReference>
<dbReference type="SUPFAM" id="SSF117143">
    <property type="entry name" value="Flagellar hook protein flgE"/>
    <property type="match status" value="1"/>
</dbReference>
<keyword evidence="8" id="KW-0969">Cilium</keyword>
<keyword evidence="8" id="KW-0282">Flagellum</keyword>